<proteinExistence type="predicted"/>
<dbReference type="EMBL" id="CP144749">
    <property type="protein sequence ID" value="WVZ73071.1"/>
    <property type="molecule type" value="Genomic_DNA"/>
</dbReference>
<dbReference type="Gene3D" id="3.30.420.10">
    <property type="entry name" value="Ribonuclease H-like superfamily/Ribonuclease H"/>
    <property type="match status" value="1"/>
</dbReference>
<dbReference type="InterPro" id="IPR036397">
    <property type="entry name" value="RNaseH_sf"/>
</dbReference>
<evidence type="ECO:0000313" key="2">
    <source>
        <dbReference type="Proteomes" id="UP001341281"/>
    </source>
</evidence>
<reference evidence="1 2" key="1">
    <citation type="submission" date="2024-02" db="EMBL/GenBank/DDBJ databases">
        <title>High-quality chromosome-scale genome assembly of Pensacola bahiagrass (Paspalum notatum Flugge var. saurae).</title>
        <authorList>
            <person name="Vega J.M."/>
            <person name="Podio M."/>
            <person name="Orjuela J."/>
            <person name="Siena L.A."/>
            <person name="Pessino S.C."/>
            <person name="Combes M.C."/>
            <person name="Mariac C."/>
            <person name="Albertini E."/>
            <person name="Pupilli F."/>
            <person name="Ortiz J.P.A."/>
            <person name="Leblanc O."/>
        </authorList>
    </citation>
    <scope>NUCLEOTIDE SEQUENCE [LARGE SCALE GENOMIC DNA]</scope>
    <source>
        <strain evidence="1">R1</strain>
        <tissue evidence="1">Leaf</tissue>
    </source>
</reference>
<protein>
    <submittedName>
        <fullName evidence="1">Uncharacterized protein</fullName>
    </submittedName>
</protein>
<name>A0AAQ3WTZ3_PASNO</name>
<sequence>MTSTVARIFNVRRGVVTDIWTKVKKCRAAGVPVDIKSKKAKNCGRKRVDIDLEPVKTVPLNERQTIRALAGVLHVSKSKLHSAFKEGLLRCHSSSLKPYLKDANKKQRLQFCNLNLCTQPKFKDMRNIVHSVPGHGPPEKWFNATKRTKGFYMHPDEEDPHRTRLPPLLRKQAWIKNAETIDELVSNVEKAFHDYSLEDLQRIFLTLQGCFIETMKDGGGNHYKTTHEQIPIREAWHAAH</sequence>
<gene>
    <name evidence="1" type="ORF">U9M48_021420</name>
</gene>
<accession>A0AAQ3WTZ3</accession>
<dbReference type="PANTHER" id="PTHR47169:SF2">
    <property type="entry name" value="OS01G0541250 PROTEIN"/>
    <property type="match status" value="1"/>
</dbReference>
<keyword evidence="2" id="KW-1185">Reference proteome</keyword>
<evidence type="ECO:0000313" key="1">
    <source>
        <dbReference type="EMBL" id="WVZ73071.1"/>
    </source>
</evidence>
<dbReference type="Proteomes" id="UP001341281">
    <property type="component" value="Chromosome 05"/>
</dbReference>
<dbReference type="AlphaFoldDB" id="A0AAQ3WTZ3"/>
<dbReference type="GO" id="GO:0003676">
    <property type="term" value="F:nucleic acid binding"/>
    <property type="evidence" value="ECO:0007669"/>
    <property type="project" value="InterPro"/>
</dbReference>
<dbReference type="PANTHER" id="PTHR47169">
    <property type="entry name" value="OS01G0541250 PROTEIN"/>
    <property type="match status" value="1"/>
</dbReference>
<organism evidence="1 2">
    <name type="scientific">Paspalum notatum var. saurae</name>
    <dbReference type="NCBI Taxonomy" id="547442"/>
    <lineage>
        <taxon>Eukaryota</taxon>
        <taxon>Viridiplantae</taxon>
        <taxon>Streptophyta</taxon>
        <taxon>Embryophyta</taxon>
        <taxon>Tracheophyta</taxon>
        <taxon>Spermatophyta</taxon>
        <taxon>Magnoliopsida</taxon>
        <taxon>Liliopsida</taxon>
        <taxon>Poales</taxon>
        <taxon>Poaceae</taxon>
        <taxon>PACMAD clade</taxon>
        <taxon>Panicoideae</taxon>
        <taxon>Andropogonodae</taxon>
        <taxon>Paspaleae</taxon>
        <taxon>Paspalinae</taxon>
        <taxon>Paspalum</taxon>
    </lineage>
</organism>